<dbReference type="AlphaFoldDB" id="A0AAD9ZQB9"/>
<sequence>MSDWSRRSSLVNSESEQGGGGGGAAALGFDRRRPTGLVLASNGRRLVSLLSLEGRYLLRTPLLLKLGIKVAFLSPSIEESTNIFRVEQDRLVVVA</sequence>
<keyword evidence="3" id="KW-1185">Reference proteome</keyword>
<dbReference type="Proteomes" id="UP001281410">
    <property type="component" value="Unassembled WGS sequence"/>
</dbReference>
<dbReference type="EMBL" id="JANJYJ010000009">
    <property type="protein sequence ID" value="KAK3188703.1"/>
    <property type="molecule type" value="Genomic_DNA"/>
</dbReference>
<gene>
    <name evidence="2" type="ORF">Dsin_028264</name>
</gene>
<proteinExistence type="predicted"/>
<reference evidence="2" key="1">
    <citation type="journal article" date="2023" name="Plant J.">
        <title>Genome sequences and population genomics provide insights into the demographic history, inbreeding, and mutation load of two 'living fossil' tree species of Dipteronia.</title>
        <authorList>
            <person name="Feng Y."/>
            <person name="Comes H.P."/>
            <person name="Chen J."/>
            <person name="Zhu S."/>
            <person name="Lu R."/>
            <person name="Zhang X."/>
            <person name="Li P."/>
            <person name="Qiu J."/>
            <person name="Olsen K.M."/>
            <person name="Qiu Y."/>
        </authorList>
    </citation>
    <scope>NUCLEOTIDE SEQUENCE</scope>
    <source>
        <strain evidence="2">NBL</strain>
    </source>
</reference>
<feature type="compositionally biased region" description="Polar residues" evidence="1">
    <location>
        <begin position="7"/>
        <end position="16"/>
    </location>
</feature>
<comment type="caution">
    <text evidence="2">The sequence shown here is derived from an EMBL/GenBank/DDBJ whole genome shotgun (WGS) entry which is preliminary data.</text>
</comment>
<feature type="region of interest" description="Disordered" evidence="1">
    <location>
        <begin position="1"/>
        <end position="29"/>
    </location>
</feature>
<name>A0AAD9ZQB9_9ROSI</name>
<accession>A0AAD9ZQB9</accession>
<organism evidence="2 3">
    <name type="scientific">Dipteronia sinensis</name>
    <dbReference type="NCBI Taxonomy" id="43782"/>
    <lineage>
        <taxon>Eukaryota</taxon>
        <taxon>Viridiplantae</taxon>
        <taxon>Streptophyta</taxon>
        <taxon>Embryophyta</taxon>
        <taxon>Tracheophyta</taxon>
        <taxon>Spermatophyta</taxon>
        <taxon>Magnoliopsida</taxon>
        <taxon>eudicotyledons</taxon>
        <taxon>Gunneridae</taxon>
        <taxon>Pentapetalae</taxon>
        <taxon>rosids</taxon>
        <taxon>malvids</taxon>
        <taxon>Sapindales</taxon>
        <taxon>Sapindaceae</taxon>
        <taxon>Hippocastanoideae</taxon>
        <taxon>Acereae</taxon>
        <taxon>Dipteronia</taxon>
    </lineage>
</organism>
<evidence type="ECO:0000313" key="3">
    <source>
        <dbReference type="Proteomes" id="UP001281410"/>
    </source>
</evidence>
<evidence type="ECO:0000256" key="1">
    <source>
        <dbReference type="SAM" id="MobiDB-lite"/>
    </source>
</evidence>
<protein>
    <submittedName>
        <fullName evidence="2">Uncharacterized protein</fullName>
    </submittedName>
</protein>
<evidence type="ECO:0000313" key="2">
    <source>
        <dbReference type="EMBL" id="KAK3188703.1"/>
    </source>
</evidence>